<sequence>MTRWKEETAAAAAANGDIRKLGEIWLQEKGRPGFKSSLPPPLMGSKHLSSGILWVKMVCCDVTMVTRVWCGHDLINSYHLQDYPSKTIYKTIHTTIYKTIHTTICKTTHTTIYKIINTTIYKTIHTTIRAEPILDFAHNRRLLAHHHASS</sequence>
<gene>
    <name evidence="1" type="ORF">RRG08_038568</name>
</gene>
<dbReference type="Proteomes" id="UP001283361">
    <property type="component" value="Unassembled WGS sequence"/>
</dbReference>
<evidence type="ECO:0000313" key="1">
    <source>
        <dbReference type="EMBL" id="KAK3744193.1"/>
    </source>
</evidence>
<keyword evidence="2" id="KW-1185">Reference proteome</keyword>
<comment type="caution">
    <text evidence="1">The sequence shown here is derived from an EMBL/GenBank/DDBJ whole genome shotgun (WGS) entry which is preliminary data.</text>
</comment>
<evidence type="ECO:0000313" key="2">
    <source>
        <dbReference type="Proteomes" id="UP001283361"/>
    </source>
</evidence>
<dbReference type="EMBL" id="JAWDGP010006272">
    <property type="protein sequence ID" value="KAK3744193.1"/>
    <property type="molecule type" value="Genomic_DNA"/>
</dbReference>
<protein>
    <submittedName>
        <fullName evidence="1">Uncharacterized protein</fullName>
    </submittedName>
</protein>
<organism evidence="1 2">
    <name type="scientific">Elysia crispata</name>
    <name type="common">lettuce slug</name>
    <dbReference type="NCBI Taxonomy" id="231223"/>
    <lineage>
        <taxon>Eukaryota</taxon>
        <taxon>Metazoa</taxon>
        <taxon>Spiralia</taxon>
        <taxon>Lophotrochozoa</taxon>
        <taxon>Mollusca</taxon>
        <taxon>Gastropoda</taxon>
        <taxon>Heterobranchia</taxon>
        <taxon>Euthyneura</taxon>
        <taxon>Panpulmonata</taxon>
        <taxon>Sacoglossa</taxon>
        <taxon>Placobranchoidea</taxon>
        <taxon>Plakobranchidae</taxon>
        <taxon>Elysia</taxon>
    </lineage>
</organism>
<accession>A0AAE0YFY3</accession>
<reference evidence="1" key="1">
    <citation type="journal article" date="2023" name="G3 (Bethesda)">
        <title>A reference genome for the long-term kleptoplast-retaining sea slug Elysia crispata morphotype clarki.</title>
        <authorList>
            <person name="Eastman K.E."/>
            <person name="Pendleton A.L."/>
            <person name="Shaikh M.A."/>
            <person name="Suttiyut T."/>
            <person name="Ogas R."/>
            <person name="Tomko P."/>
            <person name="Gavelis G."/>
            <person name="Widhalm J.R."/>
            <person name="Wisecaver J.H."/>
        </authorList>
    </citation>
    <scope>NUCLEOTIDE SEQUENCE</scope>
    <source>
        <strain evidence="1">ECLA1</strain>
    </source>
</reference>
<name>A0AAE0YFY3_9GAST</name>
<dbReference type="AlphaFoldDB" id="A0AAE0YFY3"/>
<proteinExistence type="predicted"/>